<comment type="caution">
    <text evidence="2">The sequence shown here is derived from an EMBL/GenBank/DDBJ whole genome shotgun (WGS) entry which is preliminary data.</text>
</comment>
<accession>A0A9X2I4M1</accession>
<sequence length="588" mass="67040">MVVDRKSKQRDLAQALDDLRQWQGASAILPDDAVAPLLQAQRLSFEDFNALHPGIDPAWVVALWLVRSLRDNLSLDPALIPRVDKLQHWLLAFIAREQGSALWSEPNWCEALDRLLFHWQTWYPHLGRAGEKFLARTEQLLDSLAVQAPPVALVAVQDFNRRCDRDLERAAQLAGRIRDSELGQQKVQQAQRQVDESVSQWVAGSRLPDPVLRYVREQMGPALAYYLINDQHREWQQWGELLQSLCAVFAPNKTSEQLALLRRSAQALEARLSATKPPPGCDNLGYHEFINDAISAIENLLDGGLVDAHIAPPMSRPKGVARLRSHRRDDQAHQLRCGDWVIFSSSQQGELRCQYLLQSPVSDELIFINRQGHKVCQQSVGKYLDARDLGHAAPVADIKIYSTALNQAVARLQYCYAEQSAQRQLRLALEARERESQRRIKAERERTMAARRQADKAARQKAMAEEMARLQALKLAREKAEQEAQHALQQQRLQAALERVDTLREGAWAEILRPDGGRERCSLGMIMPSTQKYLFFDKYQRKVGEWRREALAQLLLDECIEFFEAEPGFDSRLEQIVFGQRRGEIAAP</sequence>
<reference evidence="2" key="2">
    <citation type="submission" date="2023-01" db="EMBL/GenBank/DDBJ databases">
        <title>Gilvimarinus xylanilyticus HB14 isolated from Caulerpa lentillifera aquaculture base in Hainan, China.</title>
        <authorList>
            <person name="Zhang Y.-J."/>
        </authorList>
    </citation>
    <scope>NUCLEOTIDE SEQUENCE</scope>
    <source>
        <strain evidence="2">HB14</strain>
    </source>
</reference>
<keyword evidence="1" id="KW-0175">Coiled coil</keyword>
<evidence type="ECO:0000313" key="3">
    <source>
        <dbReference type="Proteomes" id="UP001139319"/>
    </source>
</evidence>
<name>A0A9X2I4M1_9GAMM</name>
<dbReference type="EMBL" id="JAMFTH010000006">
    <property type="protein sequence ID" value="MCP8900593.1"/>
    <property type="molecule type" value="Genomic_DNA"/>
</dbReference>
<gene>
    <name evidence="2" type="ORF">M6D89_14895</name>
</gene>
<dbReference type="Pfam" id="PF07793">
    <property type="entry name" value="DUF1631"/>
    <property type="match status" value="2"/>
</dbReference>
<dbReference type="RefSeq" id="WP_253968888.1">
    <property type="nucleotide sequence ID" value="NZ_JAMFTH010000006.1"/>
</dbReference>
<proteinExistence type="predicted"/>
<dbReference type="AlphaFoldDB" id="A0A9X2I4M1"/>
<organism evidence="2 3">
    <name type="scientific">Gilvimarinus xylanilyticus</name>
    <dbReference type="NCBI Taxonomy" id="2944139"/>
    <lineage>
        <taxon>Bacteria</taxon>
        <taxon>Pseudomonadati</taxon>
        <taxon>Pseudomonadota</taxon>
        <taxon>Gammaproteobacteria</taxon>
        <taxon>Cellvibrionales</taxon>
        <taxon>Cellvibrionaceae</taxon>
        <taxon>Gilvimarinus</taxon>
    </lineage>
</organism>
<feature type="coiled-coil region" evidence="1">
    <location>
        <begin position="463"/>
        <end position="499"/>
    </location>
</feature>
<dbReference type="InterPro" id="IPR012434">
    <property type="entry name" value="DUF1631"/>
</dbReference>
<protein>
    <submittedName>
        <fullName evidence="2">DUF1631 domain-containing protein</fullName>
    </submittedName>
</protein>
<evidence type="ECO:0000313" key="2">
    <source>
        <dbReference type="EMBL" id="MCP8900593.1"/>
    </source>
</evidence>
<keyword evidence="3" id="KW-1185">Reference proteome</keyword>
<dbReference type="Proteomes" id="UP001139319">
    <property type="component" value="Unassembled WGS sequence"/>
</dbReference>
<evidence type="ECO:0000256" key="1">
    <source>
        <dbReference type="SAM" id="Coils"/>
    </source>
</evidence>
<reference evidence="2" key="1">
    <citation type="submission" date="2022-05" db="EMBL/GenBank/DDBJ databases">
        <authorList>
            <person name="Sun H.-N."/>
        </authorList>
    </citation>
    <scope>NUCLEOTIDE SEQUENCE</scope>
    <source>
        <strain evidence="2">HB14</strain>
    </source>
</reference>